<dbReference type="Proteomes" id="UP000255389">
    <property type="component" value="Unassembled WGS sequence"/>
</dbReference>
<evidence type="ECO:0000313" key="3">
    <source>
        <dbReference type="EMBL" id="SUA31712.1"/>
    </source>
</evidence>
<keyword evidence="2" id="KW-0732">Signal</keyword>
<name>A0A378WFZ1_MYCFO</name>
<accession>A0A378WFZ1</accession>
<feature type="compositionally biased region" description="Basic and acidic residues" evidence="1">
    <location>
        <begin position="449"/>
        <end position="470"/>
    </location>
</feature>
<gene>
    <name evidence="3" type="ORF">NCTC1542_07067</name>
</gene>
<dbReference type="SMART" id="SM00855">
    <property type="entry name" value="PGAM"/>
    <property type="match status" value="1"/>
</dbReference>
<proteinExistence type="predicted"/>
<feature type="region of interest" description="Disordered" evidence="1">
    <location>
        <begin position="48"/>
        <end position="72"/>
    </location>
</feature>
<evidence type="ECO:0000313" key="4">
    <source>
        <dbReference type="Proteomes" id="UP000255389"/>
    </source>
</evidence>
<feature type="region of interest" description="Disordered" evidence="1">
    <location>
        <begin position="538"/>
        <end position="619"/>
    </location>
</feature>
<protein>
    <submittedName>
        <fullName evidence="3">Phosphoglycerate mutase</fullName>
    </submittedName>
</protein>
<dbReference type="CDD" id="cd07067">
    <property type="entry name" value="HP_PGM_like"/>
    <property type="match status" value="1"/>
</dbReference>
<organism evidence="3 4">
    <name type="scientific">Mycolicibacterium fortuitum</name>
    <name type="common">Mycobacterium fortuitum</name>
    <dbReference type="NCBI Taxonomy" id="1766"/>
    <lineage>
        <taxon>Bacteria</taxon>
        <taxon>Bacillati</taxon>
        <taxon>Actinomycetota</taxon>
        <taxon>Actinomycetes</taxon>
        <taxon>Mycobacteriales</taxon>
        <taxon>Mycobacteriaceae</taxon>
        <taxon>Mycolicibacterium</taxon>
    </lineage>
</organism>
<dbReference type="EMBL" id="UGQY01000008">
    <property type="protein sequence ID" value="SUA31712.1"/>
    <property type="molecule type" value="Genomic_DNA"/>
</dbReference>
<evidence type="ECO:0000256" key="2">
    <source>
        <dbReference type="SAM" id="SignalP"/>
    </source>
</evidence>
<feature type="signal peptide" evidence="2">
    <location>
        <begin position="1"/>
        <end position="24"/>
    </location>
</feature>
<dbReference type="InterPro" id="IPR013078">
    <property type="entry name" value="His_Pase_superF_clade-1"/>
</dbReference>
<feature type="compositionally biased region" description="Basic and acidic residues" evidence="1">
    <location>
        <begin position="542"/>
        <end position="554"/>
    </location>
</feature>
<feature type="chain" id="PRO_5039347151" evidence="2">
    <location>
        <begin position="25"/>
        <end position="619"/>
    </location>
</feature>
<dbReference type="Gene3D" id="3.40.50.1240">
    <property type="entry name" value="Phosphoglycerate mutase-like"/>
    <property type="match status" value="1"/>
</dbReference>
<feature type="region of interest" description="Disordered" evidence="1">
    <location>
        <begin position="434"/>
        <end position="483"/>
    </location>
</feature>
<reference evidence="3 4" key="1">
    <citation type="submission" date="2018-06" db="EMBL/GenBank/DDBJ databases">
        <authorList>
            <consortium name="Pathogen Informatics"/>
            <person name="Doyle S."/>
        </authorList>
    </citation>
    <scope>NUCLEOTIDE SEQUENCE [LARGE SCALE GENOMIC DNA]</scope>
    <source>
        <strain evidence="3 4">NCTC1542</strain>
    </source>
</reference>
<dbReference type="PROSITE" id="PS51318">
    <property type="entry name" value="TAT"/>
    <property type="match status" value="1"/>
</dbReference>
<feature type="compositionally biased region" description="Basic residues" evidence="1">
    <location>
        <begin position="574"/>
        <end position="587"/>
    </location>
</feature>
<evidence type="ECO:0000256" key="1">
    <source>
        <dbReference type="SAM" id="MobiDB-lite"/>
    </source>
</evidence>
<dbReference type="InterPro" id="IPR029033">
    <property type="entry name" value="His_PPase_superfam"/>
</dbReference>
<dbReference type="SUPFAM" id="SSF53254">
    <property type="entry name" value="Phosphoglycerate mutase-like"/>
    <property type="match status" value="1"/>
</dbReference>
<feature type="compositionally biased region" description="Basic and acidic residues" evidence="1">
    <location>
        <begin position="589"/>
        <end position="599"/>
    </location>
</feature>
<dbReference type="PROSITE" id="PS51257">
    <property type="entry name" value="PROKAR_LIPOPROTEIN"/>
    <property type="match status" value="1"/>
</dbReference>
<dbReference type="AlphaFoldDB" id="A0A378WFZ1"/>
<dbReference type="InterPro" id="IPR006311">
    <property type="entry name" value="TAT_signal"/>
</dbReference>
<sequence>MQRPTRRRAAGAAATTLTACSLFAAATLPAAAMTVTFIRHAESQGNASGYIDTSTPGPHLTNDQVNQNGGPNGQQQAIDWANTQCPTAECTKYDALYASTMIRTQETAAPFAAKRGLPVTVLGTFDPDNPQRNSGVQEISAGIFEGLPESEGIGRIGYILAPLAWTMGLQFVPIPGGENGLEFNERVTNALEDVESDTTDTNGDGEIDAAVFSHGATIMMWTMMNVDNPNLLLIVQHPLNNTDTVVVEKNDDGSWTLKEWAGQEVGPANYPTQMFVNVRDLIVAPQKAIYNMRIPVLSLDAQGIVTTGAQGIQDVAEAGVKFVKDSVTDTVNAITGIPGSLGQSTSQVSKLSTPKAVTATAAPSIEAATADTKAAVETVSENAQSVLEKTTEPIKAKIASARTANGATKLADGNKAEPGKPAAAVRDRVNRAAGDVRSGIESSAQQARDAVKKLTGADKSAKAEKSDSTAKPKAKTKTKRQHLVQRLLVRTGLPPVEDEAHCGIGPLHQRREVEVGGRWHGPTPTAGIWPPAWARRRRWSPRPRDRERGARSADQRPLCRRSGACGGSGVLQQARRRGNIPRRRIGGRGRADDRHHGGADEVLSTTSSPVPATPGSGRR</sequence>
<dbReference type="Pfam" id="PF00300">
    <property type="entry name" value="His_Phos_1"/>
    <property type="match status" value="1"/>
</dbReference>
<feature type="compositionally biased region" description="Basic residues" evidence="1">
    <location>
        <begin position="472"/>
        <end position="483"/>
    </location>
</feature>